<accession>A0ABQ6K9E5</accession>
<dbReference type="Proteomes" id="UP001157034">
    <property type="component" value="Unassembled WGS sequence"/>
</dbReference>
<gene>
    <name evidence="1" type="ORF">GCM10025881_37020</name>
</gene>
<evidence type="ECO:0000313" key="2">
    <source>
        <dbReference type="Proteomes" id="UP001157034"/>
    </source>
</evidence>
<evidence type="ECO:0000313" key="1">
    <source>
        <dbReference type="EMBL" id="GMA96878.1"/>
    </source>
</evidence>
<reference evidence="2" key="1">
    <citation type="journal article" date="2019" name="Int. J. Syst. Evol. Microbiol.">
        <title>The Global Catalogue of Microorganisms (GCM) 10K type strain sequencing project: providing services to taxonomists for standard genome sequencing and annotation.</title>
        <authorList>
            <consortium name="The Broad Institute Genomics Platform"/>
            <consortium name="The Broad Institute Genome Sequencing Center for Infectious Disease"/>
            <person name="Wu L."/>
            <person name="Ma J."/>
        </authorList>
    </citation>
    <scope>NUCLEOTIDE SEQUENCE [LARGE SCALE GENOMIC DNA]</scope>
    <source>
        <strain evidence="2">NBRC 108894</strain>
    </source>
</reference>
<proteinExistence type="predicted"/>
<comment type="caution">
    <text evidence="1">The sequence shown here is derived from an EMBL/GenBank/DDBJ whole genome shotgun (WGS) entry which is preliminary data.</text>
</comment>
<keyword evidence="2" id="KW-1185">Reference proteome</keyword>
<name>A0ABQ6K9E5_9MICO</name>
<dbReference type="EMBL" id="BSVB01000001">
    <property type="protein sequence ID" value="GMA96878.1"/>
    <property type="molecule type" value="Genomic_DNA"/>
</dbReference>
<dbReference type="RefSeq" id="WP_284255795.1">
    <property type="nucleotide sequence ID" value="NZ_BAAAQO010000004.1"/>
</dbReference>
<protein>
    <submittedName>
        <fullName evidence="1">Uncharacterized protein</fullName>
    </submittedName>
</protein>
<organism evidence="1 2">
    <name type="scientific">Pseudolysinimonas kribbensis</name>
    <dbReference type="NCBI Taxonomy" id="433641"/>
    <lineage>
        <taxon>Bacteria</taxon>
        <taxon>Bacillati</taxon>
        <taxon>Actinomycetota</taxon>
        <taxon>Actinomycetes</taxon>
        <taxon>Micrococcales</taxon>
        <taxon>Microbacteriaceae</taxon>
        <taxon>Pseudolysinimonas</taxon>
    </lineage>
</organism>
<sequence length="175" mass="17870">MTLRPLARGLLIGLGLGLAAGALVTVALTVAVATSAGRSTTPYRAGFSDRGLSPACRVLDGSRIVVEFTIDPLDGHAGLLGVTSSGRAVPWRVIPLGDGIRPGEDPVEPLVVPDASTRRVEIEGPSTVLVAVALPGDEMLRSLTLTWTSGEPRSLQEVVIGARVLGGACSIAGVT</sequence>